<keyword evidence="1" id="KW-0472">Membrane</keyword>
<protein>
    <submittedName>
        <fullName evidence="2">Uncharacterized protein</fullName>
    </submittedName>
</protein>
<keyword evidence="1" id="KW-1133">Transmembrane helix</keyword>
<organism evidence="2 3">
    <name type="scientific">Streblomastix strix</name>
    <dbReference type="NCBI Taxonomy" id="222440"/>
    <lineage>
        <taxon>Eukaryota</taxon>
        <taxon>Metamonada</taxon>
        <taxon>Preaxostyla</taxon>
        <taxon>Oxymonadida</taxon>
        <taxon>Streblomastigidae</taxon>
        <taxon>Streblomastix</taxon>
    </lineage>
</organism>
<dbReference type="EMBL" id="SNRW01001792">
    <property type="protein sequence ID" value="KAA6395008.1"/>
    <property type="molecule type" value="Genomic_DNA"/>
</dbReference>
<dbReference type="Proteomes" id="UP000324800">
    <property type="component" value="Unassembled WGS sequence"/>
</dbReference>
<proteinExistence type="predicted"/>
<reference evidence="2 3" key="1">
    <citation type="submission" date="2019-03" db="EMBL/GenBank/DDBJ databases">
        <title>Single cell metagenomics reveals metabolic interactions within the superorganism composed of flagellate Streblomastix strix and complex community of Bacteroidetes bacteria on its surface.</title>
        <authorList>
            <person name="Treitli S.C."/>
            <person name="Kolisko M."/>
            <person name="Husnik F."/>
            <person name="Keeling P."/>
            <person name="Hampl V."/>
        </authorList>
    </citation>
    <scope>NUCLEOTIDE SEQUENCE [LARGE SCALE GENOMIC DNA]</scope>
    <source>
        <strain evidence="2">ST1C</strain>
    </source>
</reference>
<name>A0A5J4WJH9_9EUKA</name>
<sequence>MTAINFSPFIGEFSRFKLELVLWDGNSQLVDCKDLINQSKAEKISQIFQGGFQIDEFRSKNFHKARLITCDKTSAEFAQIQQSSFTSLFLDFMPLPEFGEWSFQLSFSCKSCFNCEEQQLINDSSTPCNGFAIKIPIEVSNYDEFGAYHTPSGDITVKTTTNENVGVGLGISLFVIVLLLPLLLFFIIPWWNFGIKKKSEITIKNGKYLK</sequence>
<feature type="transmembrane region" description="Helical" evidence="1">
    <location>
        <begin position="165"/>
        <end position="188"/>
    </location>
</feature>
<comment type="caution">
    <text evidence="2">The sequence shown here is derived from an EMBL/GenBank/DDBJ whole genome shotgun (WGS) entry which is preliminary data.</text>
</comment>
<evidence type="ECO:0000256" key="1">
    <source>
        <dbReference type="SAM" id="Phobius"/>
    </source>
</evidence>
<gene>
    <name evidence="2" type="ORF">EZS28_009466</name>
</gene>
<evidence type="ECO:0000313" key="3">
    <source>
        <dbReference type="Proteomes" id="UP000324800"/>
    </source>
</evidence>
<evidence type="ECO:0000313" key="2">
    <source>
        <dbReference type="EMBL" id="KAA6395008.1"/>
    </source>
</evidence>
<accession>A0A5J4WJH9</accession>
<keyword evidence="1" id="KW-0812">Transmembrane</keyword>
<dbReference type="AlphaFoldDB" id="A0A5J4WJH9"/>